<evidence type="ECO:0000313" key="2">
    <source>
        <dbReference type="Proteomes" id="UP001367676"/>
    </source>
</evidence>
<sequence length="105" mass="11715">MKKGTRDSWKTAKACHQLPAPADQQYNLQIAVNSSGELSQPWEYRKHPIGVELPQSTVIQNTAAATELLLGTNNHESSLVWKKIIANLKLMGNSKNNLRFTANKM</sequence>
<evidence type="ECO:0000313" key="1">
    <source>
        <dbReference type="EMBL" id="KAK7602902.1"/>
    </source>
</evidence>
<comment type="caution">
    <text evidence="1">The sequence shown here is derived from an EMBL/GenBank/DDBJ whole genome shotgun (WGS) entry which is preliminary data.</text>
</comment>
<accession>A0AAN9TQA8</accession>
<dbReference type="EMBL" id="JBBCAQ010000007">
    <property type="protein sequence ID" value="KAK7602902.1"/>
    <property type="molecule type" value="Genomic_DNA"/>
</dbReference>
<dbReference type="AlphaFoldDB" id="A0AAN9TQA8"/>
<keyword evidence="2" id="KW-1185">Reference proteome</keyword>
<protein>
    <submittedName>
        <fullName evidence="1">Uncharacterized protein</fullName>
    </submittedName>
</protein>
<reference evidence="1 2" key="1">
    <citation type="submission" date="2024-03" db="EMBL/GenBank/DDBJ databases">
        <title>Adaptation during the transition from Ophiocordyceps entomopathogen to insect associate is accompanied by gene loss and intensified selection.</title>
        <authorList>
            <person name="Ward C.M."/>
            <person name="Onetto C.A."/>
            <person name="Borneman A.R."/>
        </authorList>
    </citation>
    <scope>NUCLEOTIDE SEQUENCE [LARGE SCALE GENOMIC DNA]</scope>
    <source>
        <strain evidence="1">AWRI1</strain>
        <tissue evidence="1">Single Adult Female</tissue>
    </source>
</reference>
<proteinExistence type="predicted"/>
<gene>
    <name evidence="1" type="ORF">V9T40_006876</name>
</gene>
<dbReference type="Proteomes" id="UP001367676">
    <property type="component" value="Unassembled WGS sequence"/>
</dbReference>
<name>A0AAN9TQA8_9HEMI</name>
<organism evidence="1 2">
    <name type="scientific">Parthenolecanium corni</name>
    <dbReference type="NCBI Taxonomy" id="536013"/>
    <lineage>
        <taxon>Eukaryota</taxon>
        <taxon>Metazoa</taxon>
        <taxon>Ecdysozoa</taxon>
        <taxon>Arthropoda</taxon>
        <taxon>Hexapoda</taxon>
        <taxon>Insecta</taxon>
        <taxon>Pterygota</taxon>
        <taxon>Neoptera</taxon>
        <taxon>Paraneoptera</taxon>
        <taxon>Hemiptera</taxon>
        <taxon>Sternorrhyncha</taxon>
        <taxon>Coccoidea</taxon>
        <taxon>Coccidae</taxon>
        <taxon>Parthenolecanium</taxon>
    </lineage>
</organism>